<feature type="compositionally biased region" description="Low complexity" evidence="1">
    <location>
        <begin position="86"/>
        <end position="96"/>
    </location>
</feature>
<feature type="region of interest" description="Disordered" evidence="1">
    <location>
        <begin position="58"/>
        <end position="103"/>
    </location>
</feature>
<proteinExistence type="predicted"/>
<evidence type="ECO:0000256" key="1">
    <source>
        <dbReference type="SAM" id="MobiDB-lite"/>
    </source>
</evidence>
<evidence type="ECO:0000313" key="3">
    <source>
        <dbReference type="Proteomes" id="UP001189429"/>
    </source>
</evidence>
<reference evidence="2" key="1">
    <citation type="submission" date="2023-10" db="EMBL/GenBank/DDBJ databases">
        <authorList>
            <person name="Chen Y."/>
            <person name="Shah S."/>
            <person name="Dougan E. K."/>
            <person name="Thang M."/>
            <person name="Chan C."/>
        </authorList>
    </citation>
    <scope>NUCLEOTIDE SEQUENCE [LARGE SCALE GENOMIC DNA]</scope>
</reference>
<feature type="non-terminal residue" evidence="2">
    <location>
        <position position="1"/>
    </location>
</feature>
<evidence type="ECO:0008006" key="4">
    <source>
        <dbReference type="Google" id="ProtNLM"/>
    </source>
</evidence>
<feature type="non-terminal residue" evidence="2">
    <location>
        <position position="103"/>
    </location>
</feature>
<organism evidence="2 3">
    <name type="scientific">Prorocentrum cordatum</name>
    <dbReference type="NCBI Taxonomy" id="2364126"/>
    <lineage>
        <taxon>Eukaryota</taxon>
        <taxon>Sar</taxon>
        <taxon>Alveolata</taxon>
        <taxon>Dinophyceae</taxon>
        <taxon>Prorocentrales</taxon>
        <taxon>Prorocentraceae</taxon>
        <taxon>Prorocentrum</taxon>
    </lineage>
</organism>
<accession>A0ABN9SQM4</accession>
<evidence type="ECO:0000313" key="2">
    <source>
        <dbReference type="EMBL" id="CAK0834162.1"/>
    </source>
</evidence>
<protein>
    <recommendedName>
        <fullName evidence="4">RNA-directed RNA polymerase</fullName>
    </recommendedName>
</protein>
<keyword evidence="3" id="KW-1185">Reference proteome</keyword>
<dbReference type="Proteomes" id="UP001189429">
    <property type="component" value="Unassembled WGS sequence"/>
</dbReference>
<comment type="caution">
    <text evidence="2">The sequence shown here is derived from an EMBL/GenBank/DDBJ whole genome shotgun (WGS) entry which is preliminary data.</text>
</comment>
<gene>
    <name evidence="2" type="ORF">PCOR1329_LOCUS31644</name>
</gene>
<sequence>VGRFFAVFGLWRPSPGPGFGDCLCASRLACSPRDMWLYVSPHGRKTKLKREVMQIAQEESSGVLKQEGAAAEEAPEARDDDEEAEAPAVEQGGVAAEVEDGAG</sequence>
<name>A0ABN9SQM4_9DINO</name>
<dbReference type="EMBL" id="CAUYUJ010012547">
    <property type="protein sequence ID" value="CAK0834162.1"/>
    <property type="molecule type" value="Genomic_DNA"/>
</dbReference>